<dbReference type="PRINTS" id="PR01438">
    <property type="entry name" value="UNVRSLSTRESS"/>
</dbReference>
<dbReference type="Pfam" id="PF00582">
    <property type="entry name" value="Usp"/>
    <property type="match status" value="1"/>
</dbReference>
<proteinExistence type="inferred from homology"/>
<evidence type="ECO:0000256" key="1">
    <source>
        <dbReference type="ARBA" id="ARBA00008791"/>
    </source>
</evidence>
<dbReference type="AlphaFoldDB" id="A0A285U9B8"/>
<reference evidence="4" key="1">
    <citation type="submission" date="2017-08" db="EMBL/GenBank/DDBJ databases">
        <authorList>
            <person name="Varghese N."/>
            <person name="Submissions S."/>
        </authorList>
    </citation>
    <scope>NUCLEOTIDE SEQUENCE [LARGE SCALE GENOMIC DNA]</scope>
    <source>
        <strain evidence="4">DSM 23173</strain>
    </source>
</reference>
<dbReference type="Proteomes" id="UP000219412">
    <property type="component" value="Unassembled WGS sequence"/>
</dbReference>
<dbReference type="InterPro" id="IPR006016">
    <property type="entry name" value="UspA"/>
</dbReference>
<dbReference type="EMBL" id="OBQF01000001">
    <property type="protein sequence ID" value="SOC38333.1"/>
    <property type="molecule type" value="Genomic_DNA"/>
</dbReference>
<dbReference type="InterPro" id="IPR006015">
    <property type="entry name" value="Universal_stress_UspA"/>
</dbReference>
<name>A0A285U9B8_9STAP</name>
<dbReference type="RefSeq" id="WP_097038560.1">
    <property type="nucleotide sequence ID" value="NZ_OBQF01000001.1"/>
</dbReference>
<feature type="domain" description="UspA" evidence="2">
    <location>
        <begin position="1"/>
        <end position="140"/>
    </location>
</feature>
<sequence>MYKNILLPYDFSNSFDNVPEQLEKLVRNDPEHMITVFNVISEGEHADSVQYRRKHLDYIINERAERLEPFLTRLDELGLNYQVEFESGMIRQTILRKINNNNYDVVVMSNRRAKREIKHVLGQVTHKIAKRSNKPVMIVK</sequence>
<organism evidence="3 4">
    <name type="scientific">Salinicoccus kekensis</name>
    <dbReference type="NCBI Taxonomy" id="714307"/>
    <lineage>
        <taxon>Bacteria</taxon>
        <taxon>Bacillati</taxon>
        <taxon>Bacillota</taxon>
        <taxon>Bacilli</taxon>
        <taxon>Bacillales</taxon>
        <taxon>Staphylococcaceae</taxon>
        <taxon>Salinicoccus</taxon>
    </lineage>
</organism>
<evidence type="ECO:0000313" key="3">
    <source>
        <dbReference type="EMBL" id="SOC38333.1"/>
    </source>
</evidence>
<dbReference type="PANTHER" id="PTHR46268:SF6">
    <property type="entry name" value="UNIVERSAL STRESS PROTEIN UP12"/>
    <property type="match status" value="1"/>
</dbReference>
<dbReference type="SUPFAM" id="SSF52402">
    <property type="entry name" value="Adenine nucleotide alpha hydrolases-like"/>
    <property type="match status" value="1"/>
</dbReference>
<evidence type="ECO:0000259" key="2">
    <source>
        <dbReference type="Pfam" id="PF00582"/>
    </source>
</evidence>
<keyword evidence="4" id="KW-1185">Reference proteome</keyword>
<dbReference type="OrthoDB" id="9777884at2"/>
<dbReference type="InterPro" id="IPR014729">
    <property type="entry name" value="Rossmann-like_a/b/a_fold"/>
</dbReference>
<dbReference type="Gene3D" id="3.40.50.620">
    <property type="entry name" value="HUPs"/>
    <property type="match status" value="1"/>
</dbReference>
<dbReference type="PANTHER" id="PTHR46268">
    <property type="entry name" value="STRESS RESPONSE PROTEIN NHAX"/>
    <property type="match status" value="1"/>
</dbReference>
<protein>
    <submittedName>
        <fullName evidence="3">Nucleotide-binding universal stress UspA family protein</fullName>
    </submittedName>
</protein>
<comment type="similarity">
    <text evidence="1">Belongs to the universal stress protein A family.</text>
</comment>
<accession>A0A285U9B8</accession>
<evidence type="ECO:0000313" key="4">
    <source>
        <dbReference type="Proteomes" id="UP000219412"/>
    </source>
</evidence>
<gene>
    <name evidence="3" type="ORF">SAMN05878391_0378</name>
</gene>
<dbReference type="CDD" id="cd00293">
    <property type="entry name" value="USP-like"/>
    <property type="match status" value="1"/>
</dbReference>